<accession>A0A385DKV2</accession>
<dbReference type="EMBL" id="CP031742">
    <property type="protein sequence ID" value="AXQ59018.1"/>
    <property type="molecule type" value="Genomic_DNA"/>
</dbReference>
<evidence type="ECO:0000313" key="2">
    <source>
        <dbReference type="EMBL" id="AXQ59018.1"/>
    </source>
</evidence>
<dbReference type="AlphaFoldDB" id="A0A385DKV2"/>
<proteinExistence type="predicted"/>
<reference evidence="2 3" key="1">
    <citation type="submission" date="2018-08" db="EMBL/GenBank/DDBJ databases">
        <authorList>
            <person name="Ferrada E.E."/>
            <person name="Latorre B.A."/>
        </authorList>
    </citation>
    <scope>NUCLEOTIDE SEQUENCE [LARGE SCALE GENOMIC DNA]</scope>
    <source>
        <strain evidence="2 3">VK-A60T</strain>
    </source>
</reference>
<evidence type="ECO:0000313" key="3">
    <source>
        <dbReference type="Proteomes" id="UP000259636"/>
    </source>
</evidence>
<organism evidence="2 3">
    <name type="scientific">Streptomyces koyangensis</name>
    <dbReference type="NCBI Taxonomy" id="188770"/>
    <lineage>
        <taxon>Bacteria</taxon>
        <taxon>Bacillati</taxon>
        <taxon>Actinomycetota</taxon>
        <taxon>Actinomycetes</taxon>
        <taxon>Kitasatosporales</taxon>
        <taxon>Streptomycetaceae</taxon>
        <taxon>Streptomyces</taxon>
        <taxon>Streptomyces aurantiacus group</taxon>
    </lineage>
</organism>
<dbReference type="KEGG" id="sky:D0C37_18345"/>
<protein>
    <recommendedName>
        <fullName evidence="4">DUF4276 family protein</fullName>
    </recommendedName>
</protein>
<gene>
    <name evidence="2" type="ORF">D0C37_18345</name>
</gene>
<feature type="region of interest" description="Disordered" evidence="1">
    <location>
        <begin position="143"/>
        <end position="170"/>
    </location>
</feature>
<dbReference type="Proteomes" id="UP000259636">
    <property type="component" value="Chromosome"/>
</dbReference>
<evidence type="ECO:0000256" key="1">
    <source>
        <dbReference type="SAM" id="MobiDB-lite"/>
    </source>
</evidence>
<sequence>MIVLAGESSNDRRLLASFLRANHPELLSTVTMTEITDQVRLRKKTGTELAHAADTLVRKARGKAKLKSGPFVGIAVHEDMDAPTGPDYTAVRQAVSAALCRAATPSSAVYALAAAESEAWLLLFPDAFPLHRPAWRVPAQWRGRDTGRRSKPKEDLEAEFRHPPFRESDGPEIVKKALDQGMLTAPCGTNRSYSDFIADLAAWPVPGRRH</sequence>
<name>A0A385DKV2_9ACTN</name>
<evidence type="ECO:0008006" key="4">
    <source>
        <dbReference type="Google" id="ProtNLM"/>
    </source>
</evidence>